<dbReference type="Pfam" id="PF00924">
    <property type="entry name" value="MS_channel_2nd"/>
    <property type="match status" value="1"/>
</dbReference>
<dbReference type="SUPFAM" id="SSF82861">
    <property type="entry name" value="Mechanosensitive channel protein MscS (YggB), transmembrane region"/>
    <property type="match status" value="1"/>
</dbReference>
<gene>
    <name evidence="13" type="ORF">DENIS_0485</name>
</gene>
<feature type="transmembrane region" description="Helical" evidence="8">
    <location>
        <begin position="362"/>
        <end position="383"/>
    </location>
</feature>
<evidence type="ECO:0000256" key="2">
    <source>
        <dbReference type="ARBA" id="ARBA00008017"/>
    </source>
</evidence>
<evidence type="ECO:0000256" key="3">
    <source>
        <dbReference type="ARBA" id="ARBA00022475"/>
    </source>
</evidence>
<proteinExistence type="inferred from homology"/>
<dbReference type="Gene3D" id="2.30.30.60">
    <property type="match status" value="1"/>
</dbReference>
<feature type="transmembrane region" description="Helical" evidence="8">
    <location>
        <begin position="595"/>
        <end position="617"/>
    </location>
</feature>
<dbReference type="InterPro" id="IPR052702">
    <property type="entry name" value="MscS-like_channel"/>
</dbReference>
<dbReference type="Pfam" id="PF21088">
    <property type="entry name" value="MS_channel_1st"/>
    <property type="match status" value="1"/>
</dbReference>
<keyword evidence="9" id="KW-0732">Signal</keyword>
<keyword evidence="6 8" id="KW-0472">Membrane</keyword>
<keyword evidence="7" id="KW-0175">Coiled coil</keyword>
<dbReference type="InterPro" id="IPR023408">
    <property type="entry name" value="MscS_beta-dom_sf"/>
</dbReference>
<evidence type="ECO:0000256" key="6">
    <source>
        <dbReference type="ARBA" id="ARBA00023136"/>
    </source>
</evidence>
<dbReference type="GO" id="GO:0008381">
    <property type="term" value="F:mechanosensitive monoatomic ion channel activity"/>
    <property type="evidence" value="ECO:0007669"/>
    <property type="project" value="UniProtKB-ARBA"/>
</dbReference>
<feature type="transmembrane region" description="Helical" evidence="8">
    <location>
        <begin position="638"/>
        <end position="659"/>
    </location>
</feature>
<dbReference type="InterPro" id="IPR049278">
    <property type="entry name" value="MS_channel_C"/>
</dbReference>
<accession>A0A401FRG1</accession>
<feature type="domain" description="Mechanosensitive ion channel MscS" evidence="10">
    <location>
        <begin position="682"/>
        <end position="748"/>
    </location>
</feature>
<evidence type="ECO:0000313" key="13">
    <source>
        <dbReference type="EMBL" id="GBC59546.1"/>
    </source>
</evidence>
<evidence type="ECO:0000256" key="7">
    <source>
        <dbReference type="SAM" id="Coils"/>
    </source>
</evidence>
<feature type="chain" id="PRO_5019086455" evidence="9">
    <location>
        <begin position="33"/>
        <end position="863"/>
    </location>
</feature>
<feature type="transmembrane region" description="Helical" evidence="8">
    <location>
        <begin position="286"/>
        <end position="304"/>
    </location>
</feature>
<evidence type="ECO:0000256" key="1">
    <source>
        <dbReference type="ARBA" id="ARBA00004651"/>
    </source>
</evidence>
<keyword evidence="14" id="KW-1185">Reference proteome</keyword>
<dbReference type="EMBL" id="BEXT01000001">
    <property type="protein sequence ID" value="GBC59546.1"/>
    <property type="molecule type" value="Genomic_DNA"/>
</dbReference>
<feature type="transmembrane region" description="Helical" evidence="8">
    <location>
        <begin position="552"/>
        <end position="571"/>
    </location>
</feature>
<comment type="subcellular location">
    <subcellularLocation>
        <location evidence="1">Cell membrane</location>
        <topology evidence="1">Multi-pass membrane protein</topology>
    </subcellularLocation>
</comment>
<name>A0A401FRG1_9BACT</name>
<dbReference type="InterPro" id="IPR010920">
    <property type="entry name" value="LSM_dom_sf"/>
</dbReference>
<feature type="transmembrane region" description="Helical" evidence="8">
    <location>
        <begin position="472"/>
        <end position="494"/>
    </location>
</feature>
<comment type="caution">
    <text evidence="13">The sequence shown here is derived from an EMBL/GenBank/DDBJ whole genome shotgun (WGS) entry which is preliminary data.</text>
</comment>
<evidence type="ECO:0000259" key="12">
    <source>
        <dbReference type="Pfam" id="PF21088"/>
    </source>
</evidence>
<dbReference type="Gene3D" id="1.10.287.1260">
    <property type="match status" value="1"/>
</dbReference>
<evidence type="ECO:0000256" key="8">
    <source>
        <dbReference type="SAM" id="Phobius"/>
    </source>
</evidence>
<feature type="transmembrane region" description="Helical" evidence="8">
    <location>
        <begin position="429"/>
        <end position="451"/>
    </location>
</feature>
<reference evidence="14" key="2">
    <citation type="submission" date="2019-01" db="EMBL/GenBank/DDBJ databases">
        <title>Genome sequence of Desulfonema ishimotonii strain Tokyo 01.</title>
        <authorList>
            <person name="Fukui M."/>
        </authorList>
    </citation>
    <scope>NUCLEOTIDE SEQUENCE [LARGE SCALE GENOMIC DNA]</scope>
    <source>
        <strain evidence="14">Tokyo 01</strain>
    </source>
</reference>
<organism evidence="13 14">
    <name type="scientific">Desulfonema ishimotonii</name>
    <dbReference type="NCBI Taxonomy" id="45657"/>
    <lineage>
        <taxon>Bacteria</taxon>
        <taxon>Pseudomonadati</taxon>
        <taxon>Thermodesulfobacteriota</taxon>
        <taxon>Desulfobacteria</taxon>
        <taxon>Desulfobacterales</taxon>
        <taxon>Desulfococcaceae</taxon>
        <taxon>Desulfonema</taxon>
    </lineage>
</organism>
<keyword evidence="5 8" id="KW-1133">Transmembrane helix</keyword>
<evidence type="ECO:0000259" key="11">
    <source>
        <dbReference type="Pfam" id="PF21082"/>
    </source>
</evidence>
<dbReference type="InterPro" id="IPR011066">
    <property type="entry name" value="MscS_channel_C_sf"/>
</dbReference>
<dbReference type="Proteomes" id="UP000288096">
    <property type="component" value="Unassembled WGS sequence"/>
</dbReference>
<feature type="transmembrane region" description="Helical" evidence="8">
    <location>
        <begin position="404"/>
        <end position="423"/>
    </location>
</feature>
<dbReference type="InterPro" id="IPR006685">
    <property type="entry name" value="MscS_channel_2nd"/>
</dbReference>
<evidence type="ECO:0000256" key="5">
    <source>
        <dbReference type="ARBA" id="ARBA00022989"/>
    </source>
</evidence>
<dbReference type="AlphaFoldDB" id="A0A401FRG1"/>
<dbReference type="PANTHER" id="PTHR30347:SF1">
    <property type="entry name" value="MECHANOSENSITIVE CHANNEL MSCK"/>
    <property type="match status" value="1"/>
</dbReference>
<evidence type="ECO:0000313" key="14">
    <source>
        <dbReference type="Proteomes" id="UP000288096"/>
    </source>
</evidence>
<feature type="domain" description="Mechanosensitive ion channel transmembrane helices 2/3" evidence="12">
    <location>
        <begin position="641"/>
        <end position="680"/>
    </location>
</feature>
<dbReference type="PANTHER" id="PTHR30347">
    <property type="entry name" value="POTASSIUM CHANNEL RELATED"/>
    <property type="match status" value="1"/>
</dbReference>
<dbReference type="Pfam" id="PF21082">
    <property type="entry name" value="MS_channel_3rd"/>
    <property type="match status" value="1"/>
</dbReference>
<protein>
    <submittedName>
        <fullName evidence="13">MscS Mechanosensitive ion channel</fullName>
    </submittedName>
</protein>
<feature type="transmembrane region" description="Helical" evidence="8">
    <location>
        <begin position="329"/>
        <end position="350"/>
    </location>
</feature>
<dbReference type="Gene3D" id="3.30.70.100">
    <property type="match status" value="1"/>
</dbReference>
<comment type="similarity">
    <text evidence="2">Belongs to the MscS (TC 1.A.23) family.</text>
</comment>
<feature type="signal peptide" evidence="9">
    <location>
        <begin position="1"/>
        <end position="32"/>
    </location>
</feature>
<feature type="transmembrane region" description="Helical" evidence="8">
    <location>
        <begin position="500"/>
        <end position="520"/>
    </location>
</feature>
<dbReference type="SUPFAM" id="SSF82689">
    <property type="entry name" value="Mechanosensitive channel protein MscS (YggB), C-terminal domain"/>
    <property type="match status" value="1"/>
</dbReference>
<dbReference type="InterPro" id="IPR011014">
    <property type="entry name" value="MscS_channel_TM-2"/>
</dbReference>
<dbReference type="GO" id="GO:0005886">
    <property type="term" value="C:plasma membrane"/>
    <property type="evidence" value="ECO:0007669"/>
    <property type="project" value="UniProtKB-SubCell"/>
</dbReference>
<dbReference type="InterPro" id="IPR049142">
    <property type="entry name" value="MS_channel_1st"/>
</dbReference>
<evidence type="ECO:0000256" key="4">
    <source>
        <dbReference type="ARBA" id="ARBA00022692"/>
    </source>
</evidence>
<keyword evidence="3" id="KW-1003">Cell membrane</keyword>
<feature type="domain" description="Mechanosensitive ion channel MscS C-terminal" evidence="11">
    <location>
        <begin position="760"/>
        <end position="838"/>
    </location>
</feature>
<feature type="transmembrane region" description="Helical" evidence="8">
    <location>
        <begin position="665"/>
        <end position="684"/>
    </location>
</feature>
<evidence type="ECO:0000259" key="10">
    <source>
        <dbReference type="Pfam" id="PF00924"/>
    </source>
</evidence>
<reference evidence="14" key="1">
    <citation type="submission" date="2017-11" db="EMBL/GenBank/DDBJ databases">
        <authorList>
            <person name="Watanabe M."/>
            <person name="Kojima H."/>
        </authorList>
    </citation>
    <scope>NUCLEOTIDE SEQUENCE [LARGE SCALE GENOMIC DNA]</scope>
    <source>
        <strain evidence="14">Tokyo 01</strain>
    </source>
</reference>
<feature type="coiled-coil region" evidence="7">
    <location>
        <begin position="61"/>
        <end position="88"/>
    </location>
</feature>
<keyword evidence="4 8" id="KW-0812">Transmembrane</keyword>
<evidence type="ECO:0000256" key="9">
    <source>
        <dbReference type="SAM" id="SignalP"/>
    </source>
</evidence>
<sequence>MGLNQFRAAEPRRRFFSVVCLSVLLLAPFFDAGQSRAEPEDIPGEVISADSPDAVKYGKLRDLIETSLEAETRNLSQLKDQLQSLEKFDKAILTEVNAYEIQFSTHSNLIHLPQVQVKELEKAWNMHSEALKNISTRMEDIRTALEEVVRQQEFSAEQYELNVRQLESVKTELPANPLTEKLVSNMEALIRQLGDKRDILEKKRAIYDHALNSVTAIHQKLTDFLPKFEQALRDKKKEALFTRKKNTAQPFLFNQIDDEIVSTFRQVDAVLVREYKTMARRIGEKGYFPVATFLALIAAVFFLMRKLRNYLLALDEHHHIGEQYPWRHLTLHLLCKSLPLTGLMLFMRLYGHIRDLYAPLPVFQLLCYLLFFWLLSQWAIDFLKLWREKGAPKMPVLLMRRLRILLQVIRYFGLCIVLSHWLIGDSLFLLWLRMAFETTLLIWCVRFWKAFWRPETWQPAGKMPRKGGRMNLFTGLSYTIAVGGMILEAVGFGVFARYWYVSWGITAVSLLWACLTFYLLREWGRKFKAASAATTKGETPATAPLQWFSLHICWLLWIETLFLSLGFAWHLEKPDFIANYVRFLKKPLPTEGLDLSLWSVTWAVIFLLMTQSASRLWRKILLEKLPAGSIDRGLKNSIIIISVYLMWIIGILIALGSIGVDTKSLTVAFGALGIGLGFGLRNIFDNFFSGLILLFERPIQVGDVIEVNNIWGEVKNINVRSTLIQTYDNASLIIPNSDLISRQVTNWSFKDIRIRRNIFVGVAYGTDAELVRQTLMDAAENVEIALKYPKPDVLFTDFGNSALTFRLRVWTDVDSCLAVETGIRFEIDRLFREKNITIPFPQRDLHIRSAVPPPSPGPEEGEV</sequence>
<dbReference type="SUPFAM" id="SSF50182">
    <property type="entry name" value="Sm-like ribonucleoproteins"/>
    <property type="match status" value="1"/>
</dbReference>